<dbReference type="GO" id="GO:0006744">
    <property type="term" value="P:ubiquinone biosynthetic process"/>
    <property type="evidence" value="ECO:0007669"/>
    <property type="project" value="InterPro"/>
</dbReference>
<comment type="pathway">
    <text evidence="2">Cofactor biosynthesis; ubiquinone biosynthesis.</text>
</comment>
<dbReference type="Gene3D" id="3.50.50.60">
    <property type="entry name" value="FAD/NAD(P)-binding domain"/>
    <property type="match status" value="2"/>
</dbReference>
<comment type="cofactor">
    <cofactor evidence="1">
        <name>FAD</name>
        <dbReference type="ChEBI" id="CHEBI:57692"/>
    </cofactor>
</comment>
<dbReference type="GO" id="GO:0071949">
    <property type="term" value="F:FAD binding"/>
    <property type="evidence" value="ECO:0007669"/>
    <property type="project" value="InterPro"/>
</dbReference>
<evidence type="ECO:0000256" key="7">
    <source>
        <dbReference type="ARBA" id="ARBA00023033"/>
    </source>
</evidence>
<keyword evidence="5" id="KW-0274">FAD</keyword>
<dbReference type="PANTHER" id="PTHR43876:SF7">
    <property type="entry name" value="UBIQUINONE BIOSYNTHESIS MONOOXYGENASE COQ6, MITOCHONDRIAL"/>
    <property type="match status" value="1"/>
</dbReference>
<evidence type="ECO:0000256" key="1">
    <source>
        <dbReference type="ARBA" id="ARBA00001974"/>
    </source>
</evidence>
<dbReference type="AlphaFoldDB" id="A0A916RCP6"/>
<evidence type="ECO:0000313" key="9">
    <source>
        <dbReference type="EMBL" id="GGA52989.1"/>
    </source>
</evidence>
<dbReference type="InterPro" id="IPR051205">
    <property type="entry name" value="UbiH/COQ6_monooxygenase"/>
</dbReference>
<organism evidence="9 10">
    <name type="scientific">Pelagibacterium lentulum</name>
    <dbReference type="NCBI Taxonomy" id="2029865"/>
    <lineage>
        <taxon>Bacteria</taxon>
        <taxon>Pseudomonadati</taxon>
        <taxon>Pseudomonadota</taxon>
        <taxon>Alphaproteobacteria</taxon>
        <taxon>Hyphomicrobiales</taxon>
        <taxon>Devosiaceae</taxon>
        <taxon>Pelagibacterium</taxon>
    </lineage>
</organism>
<keyword evidence="4" id="KW-0285">Flavoprotein</keyword>
<keyword evidence="7" id="KW-0503">Monooxygenase</keyword>
<dbReference type="PANTHER" id="PTHR43876">
    <property type="entry name" value="UBIQUINONE BIOSYNTHESIS MONOOXYGENASE COQ6, MITOCHONDRIAL"/>
    <property type="match status" value="1"/>
</dbReference>
<dbReference type="InterPro" id="IPR010971">
    <property type="entry name" value="UbiH/COQ6"/>
</dbReference>
<evidence type="ECO:0000256" key="3">
    <source>
        <dbReference type="ARBA" id="ARBA00005349"/>
    </source>
</evidence>
<sequence>MSEQSTEHVDIAVIGGGLAGIAAAHVATNSGFSTVHVAPSGAPDARTSALMMPSVKFMQDVGLIGEPSSLGTPLAQIRIIDATNRMLRAPETLFTAQEFNLDAFGWNFANTALSAAFRKSTPDGAPLQIRNTTLSAAQRTDGIWHLKLKDGTTLSTELVVGADGKQSKTRQIAGIATREHSYAQSALVCDLALERPIGNCSIEFHYPNGPFTLVPAAGDKANLVWIDTKENLLAAQADPERFQSALFEKSQRLFGAIEPLTKSHVFPLSALSVAKAGNNGIVLVGESAHAFPPIGAQGLNLGLRDVADLAACLALVNRQSYGWADRLVAQYAETRAHDLMRTGHFVDGLFKSLLSDLLPAQALRSVGLWALKSFKPLRKFAIEFGMGRN</sequence>
<feature type="domain" description="FAD-binding" evidence="8">
    <location>
        <begin position="9"/>
        <end position="336"/>
    </location>
</feature>
<dbReference type="Pfam" id="PF01494">
    <property type="entry name" value="FAD_binding_3"/>
    <property type="match status" value="1"/>
</dbReference>
<dbReference type="SUPFAM" id="SSF51905">
    <property type="entry name" value="FAD/NAD(P)-binding domain"/>
    <property type="match status" value="1"/>
</dbReference>
<evidence type="ECO:0000256" key="2">
    <source>
        <dbReference type="ARBA" id="ARBA00004749"/>
    </source>
</evidence>
<dbReference type="RefSeq" id="WP_127071012.1">
    <property type="nucleotide sequence ID" value="NZ_BMKB01000003.1"/>
</dbReference>
<dbReference type="Proteomes" id="UP000596977">
    <property type="component" value="Unassembled WGS sequence"/>
</dbReference>
<dbReference type="InterPro" id="IPR036188">
    <property type="entry name" value="FAD/NAD-bd_sf"/>
</dbReference>
<comment type="caution">
    <text evidence="9">The sequence shown here is derived from an EMBL/GenBank/DDBJ whole genome shotgun (WGS) entry which is preliminary data.</text>
</comment>
<dbReference type="InterPro" id="IPR002938">
    <property type="entry name" value="FAD-bd"/>
</dbReference>
<evidence type="ECO:0000256" key="4">
    <source>
        <dbReference type="ARBA" id="ARBA00022630"/>
    </source>
</evidence>
<evidence type="ECO:0000256" key="5">
    <source>
        <dbReference type="ARBA" id="ARBA00022827"/>
    </source>
</evidence>
<dbReference type="PRINTS" id="PR00420">
    <property type="entry name" value="RNGMNOXGNASE"/>
</dbReference>
<gene>
    <name evidence="9" type="ORF">GCM10011499_23890</name>
</gene>
<keyword evidence="10" id="KW-1185">Reference proteome</keyword>
<protein>
    <submittedName>
        <fullName evidence="9">2-octaprenyl-6-methoxyphenyl hydroxylase</fullName>
    </submittedName>
</protein>
<proteinExistence type="inferred from homology"/>
<name>A0A916RCP6_9HYPH</name>
<comment type="similarity">
    <text evidence="3">Belongs to the UbiH/COQ6 family.</text>
</comment>
<dbReference type="OrthoDB" id="9796623at2"/>
<accession>A0A916RCP6</accession>
<keyword evidence="6" id="KW-0560">Oxidoreductase</keyword>
<evidence type="ECO:0000259" key="8">
    <source>
        <dbReference type="Pfam" id="PF01494"/>
    </source>
</evidence>
<dbReference type="NCBIfam" id="TIGR01988">
    <property type="entry name" value="Ubi-OHases"/>
    <property type="match status" value="1"/>
</dbReference>
<dbReference type="GO" id="GO:0016705">
    <property type="term" value="F:oxidoreductase activity, acting on paired donors, with incorporation or reduction of molecular oxygen"/>
    <property type="evidence" value="ECO:0007669"/>
    <property type="project" value="InterPro"/>
</dbReference>
<evidence type="ECO:0000256" key="6">
    <source>
        <dbReference type="ARBA" id="ARBA00023002"/>
    </source>
</evidence>
<dbReference type="EMBL" id="BMKB01000003">
    <property type="protein sequence ID" value="GGA52989.1"/>
    <property type="molecule type" value="Genomic_DNA"/>
</dbReference>
<dbReference type="GO" id="GO:0004497">
    <property type="term" value="F:monooxygenase activity"/>
    <property type="evidence" value="ECO:0007669"/>
    <property type="project" value="UniProtKB-KW"/>
</dbReference>
<evidence type="ECO:0000313" key="10">
    <source>
        <dbReference type="Proteomes" id="UP000596977"/>
    </source>
</evidence>
<reference evidence="9 10" key="1">
    <citation type="journal article" date="2014" name="Int. J. Syst. Evol. Microbiol.">
        <title>Complete genome sequence of Corynebacterium casei LMG S-19264T (=DSM 44701T), isolated from a smear-ripened cheese.</title>
        <authorList>
            <consortium name="US DOE Joint Genome Institute (JGI-PGF)"/>
            <person name="Walter F."/>
            <person name="Albersmeier A."/>
            <person name="Kalinowski J."/>
            <person name="Ruckert C."/>
        </authorList>
    </citation>
    <scope>NUCLEOTIDE SEQUENCE [LARGE SCALE GENOMIC DNA]</scope>
    <source>
        <strain evidence="9 10">CGMCC 1.15896</strain>
    </source>
</reference>